<dbReference type="EMBL" id="QGNW01002360">
    <property type="protein sequence ID" value="RVW20528.1"/>
    <property type="molecule type" value="Genomic_DNA"/>
</dbReference>
<proteinExistence type="predicted"/>
<protein>
    <submittedName>
        <fullName evidence="1">Uncharacterized protein</fullName>
    </submittedName>
</protein>
<evidence type="ECO:0000313" key="1">
    <source>
        <dbReference type="EMBL" id="RVW20528.1"/>
    </source>
</evidence>
<dbReference type="AlphaFoldDB" id="A0A438CBF4"/>
<reference evidence="1 2" key="1">
    <citation type="journal article" date="2018" name="PLoS Genet.">
        <title>Population sequencing reveals clonal diversity and ancestral inbreeding in the grapevine cultivar Chardonnay.</title>
        <authorList>
            <person name="Roach M.J."/>
            <person name="Johnson D.L."/>
            <person name="Bohlmann J."/>
            <person name="van Vuuren H.J."/>
            <person name="Jones S.J."/>
            <person name="Pretorius I.S."/>
            <person name="Schmidt S.A."/>
            <person name="Borneman A.R."/>
        </authorList>
    </citation>
    <scope>NUCLEOTIDE SEQUENCE [LARGE SCALE GENOMIC DNA]</scope>
    <source>
        <strain evidence="2">cv. Chardonnay</strain>
        <tissue evidence="1">Leaf</tissue>
    </source>
</reference>
<gene>
    <name evidence="1" type="ORF">CK203_115284</name>
</gene>
<accession>A0A438CBF4</accession>
<comment type="caution">
    <text evidence="1">The sequence shown here is derived from an EMBL/GenBank/DDBJ whole genome shotgun (WGS) entry which is preliminary data.</text>
</comment>
<evidence type="ECO:0000313" key="2">
    <source>
        <dbReference type="Proteomes" id="UP000288805"/>
    </source>
</evidence>
<dbReference type="Proteomes" id="UP000288805">
    <property type="component" value="Unassembled WGS sequence"/>
</dbReference>
<sequence length="348" mass="39062">MDVSLESKAYQVLAILENPTFNHLPKACKGKLVHLHGRRSLALPSVGPDAQKGLRNHFTAKGYSRRAAKLAFILRCSASNLQHISGNFRRESTTLYKKAAEIISQQKGDSATLCKMLPSAWSDWLAMAVTSSFQLQIAYHLKYWILDFLRFEMRPELMGSRVVDIIHNPMLFKASKALSRQPIVLHVNHNPELFITSKALRTNGLKRQISNFLAKENENSMSVGRDTWKLSMLVLTMALIHGYCYDKKIGELELKKIREVQAISETPVQVMPVPFVNLMSTSGGVSYNSSVREMFGDQANVIGQFKPITMLHMEIPTIQIGGTIQISPGNQEHFSTRNQANISTSFKS</sequence>
<name>A0A438CBF4_VITVI</name>
<organism evidence="1 2">
    <name type="scientific">Vitis vinifera</name>
    <name type="common">Grape</name>
    <dbReference type="NCBI Taxonomy" id="29760"/>
    <lineage>
        <taxon>Eukaryota</taxon>
        <taxon>Viridiplantae</taxon>
        <taxon>Streptophyta</taxon>
        <taxon>Embryophyta</taxon>
        <taxon>Tracheophyta</taxon>
        <taxon>Spermatophyta</taxon>
        <taxon>Magnoliopsida</taxon>
        <taxon>eudicotyledons</taxon>
        <taxon>Gunneridae</taxon>
        <taxon>Pentapetalae</taxon>
        <taxon>rosids</taxon>
        <taxon>Vitales</taxon>
        <taxon>Vitaceae</taxon>
        <taxon>Viteae</taxon>
        <taxon>Vitis</taxon>
    </lineage>
</organism>